<dbReference type="AlphaFoldDB" id="A0A0M8K9N7"/>
<keyword evidence="2" id="KW-1185">Reference proteome</keyword>
<organism evidence="1 2">
    <name type="scientific">Ardenticatena maritima</name>
    <dbReference type="NCBI Taxonomy" id="872965"/>
    <lineage>
        <taxon>Bacteria</taxon>
        <taxon>Bacillati</taxon>
        <taxon>Chloroflexota</taxon>
        <taxon>Ardenticatenia</taxon>
        <taxon>Ardenticatenales</taxon>
        <taxon>Ardenticatenaceae</taxon>
        <taxon>Ardenticatena</taxon>
    </lineage>
</organism>
<proteinExistence type="predicted"/>
<reference evidence="1 2" key="1">
    <citation type="journal article" date="2015" name="Genome Announc.">
        <title>Draft Genome Sequence of a Heterotrophic Facultative Anaerobic Thermophilic Bacterium, Ardenticatena maritima Strain 110ST.</title>
        <authorList>
            <person name="Kawaichi S."/>
            <person name="Yoshida T."/>
            <person name="Sako Y."/>
            <person name="Nakamura R."/>
        </authorList>
    </citation>
    <scope>NUCLEOTIDE SEQUENCE [LARGE SCALE GENOMIC DNA]</scope>
    <source>
        <strain evidence="1 2">110S</strain>
    </source>
</reference>
<comment type="caution">
    <text evidence="1">The sequence shown here is derived from an EMBL/GenBank/DDBJ whole genome shotgun (WGS) entry which is preliminary data.</text>
</comment>
<gene>
    <name evidence="1" type="ORF">ARMA_2134</name>
</gene>
<accession>A0A0M8K9N7</accession>
<dbReference type="EMBL" id="BBZA01000182">
    <property type="protein sequence ID" value="GAP63711.1"/>
    <property type="molecule type" value="Genomic_DNA"/>
</dbReference>
<sequence>MTKRFTISPFFLIDERAFVAYDEHAFICQAYQIRYIAKEAFQ</sequence>
<reference evidence="2" key="2">
    <citation type="submission" date="2015-08" db="EMBL/GenBank/DDBJ databases">
        <title>Draft Genome Sequence of a Heterotrophic Facultative Anaerobic Bacterium Ardenticatena maritima Strain 110S.</title>
        <authorList>
            <person name="Kawaichi S."/>
            <person name="Yoshida T."/>
            <person name="Sako Y."/>
            <person name="Nakamura R."/>
        </authorList>
    </citation>
    <scope>NUCLEOTIDE SEQUENCE [LARGE SCALE GENOMIC DNA]</scope>
    <source>
        <strain evidence="2">110S</strain>
    </source>
</reference>
<protein>
    <submittedName>
        <fullName evidence="1">Uncharacterized protein</fullName>
    </submittedName>
</protein>
<name>A0A0M8K9N7_9CHLR</name>
<evidence type="ECO:0000313" key="2">
    <source>
        <dbReference type="Proteomes" id="UP000037784"/>
    </source>
</evidence>
<dbReference type="InParanoid" id="A0A0M8K9N7"/>
<evidence type="ECO:0000313" key="1">
    <source>
        <dbReference type="EMBL" id="GAP63711.1"/>
    </source>
</evidence>
<dbReference type="Proteomes" id="UP000037784">
    <property type="component" value="Unassembled WGS sequence"/>
</dbReference>